<dbReference type="RefSeq" id="WP_076649611.1">
    <property type="nucleotide sequence ID" value="NZ_FTPS01000001.1"/>
</dbReference>
<organism evidence="2 3">
    <name type="scientific">Pontibaca methylaminivorans</name>
    <dbReference type="NCBI Taxonomy" id="515897"/>
    <lineage>
        <taxon>Bacteria</taxon>
        <taxon>Pseudomonadati</taxon>
        <taxon>Pseudomonadota</taxon>
        <taxon>Alphaproteobacteria</taxon>
        <taxon>Rhodobacterales</taxon>
        <taxon>Roseobacteraceae</taxon>
        <taxon>Pontibaca</taxon>
    </lineage>
</organism>
<name>A0A1R3WYW4_9RHOB</name>
<proteinExistence type="predicted"/>
<evidence type="ECO:0000313" key="2">
    <source>
        <dbReference type="EMBL" id="SIT83320.1"/>
    </source>
</evidence>
<keyword evidence="2" id="KW-0808">Transferase</keyword>
<dbReference type="Pfam" id="PF01755">
    <property type="entry name" value="Glyco_transf_25"/>
    <property type="match status" value="1"/>
</dbReference>
<dbReference type="GO" id="GO:0016740">
    <property type="term" value="F:transferase activity"/>
    <property type="evidence" value="ECO:0007669"/>
    <property type="project" value="UniProtKB-KW"/>
</dbReference>
<dbReference type="AlphaFoldDB" id="A0A1R3WYW4"/>
<feature type="domain" description="Glycosyl transferase family 25" evidence="1">
    <location>
        <begin position="6"/>
        <end position="177"/>
    </location>
</feature>
<dbReference type="Proteomes" id="UP000192455">
    <property type="component" value="Unassembled WGS sequence"/>
</dbReference>
<evidence type="ECO:0000313" key="3">
    <source>
        <dbReference type="Proteomes" id="UP000192455"/>
    </source>
</evidence>
<gene>
    <name evidence="2" type="ORF">SAMN05421849_1883</name>
</gene>
<sequence>MQTDWPIFVLTLEGDDDRRAELANTLERQGLSYELVMGVDGRAGLPAEYEKLVDRNAATESLGRPMTDGEFACALSHRAVYKRILDENLPGAIILEDDAILKPSFGDFVRARDYEKAPMILAYYAYGRAVRFTRRIVSQGTLHRAAVQCTMACAYTISQTAAGRLLKATTPVKSPADWPCSLYELDAWLMVPRLASHQIPGPQCTSHLEMQRGLLESRRAENSSTHRRSIREEFRRKLSVRVGRHRGER</sequence>
<dbReference type="InterPro" id="IPR002654">
    <property type="entry name" value="Glyco_trans_25"/>
</dbReference>
<dbReference type="STRING" id="515897.SAMN05421849_1883"/>
<keyword evidence="3" id="KW-1185">Reference proteome</keyword>
<protein>
    <submittedName>
        <fullName evidence="2">Glycosyl transferase, family 25</fullName>
    </submittedName>
</protein>
<reference evidence="2 3" key="1">
    <citation type="submission" date="2017-01" db="EMBL/GenBank/DDBJ databases">
        <authorList>
            <person name="Mah S.A."/>
            <person name="Swanson W.J."/>
            <person name="Moy G.W."/>
            <person name="Vacquier V.D."/>
        </authorList>
    </citation>
    <scope>NUCLEOTIDE SEQUENCE [LARGE SCALE GENOMIC DNA]</scope>
    <source>
        <strain evidence="2 3">DSM 21219</strain>
    </source>
</reference>
<dbReference type="EMBL" id="FTPS01000001">
    <property type="protein sequence ID" value="SIT83320.1"/>
    <property type="molecule type" value="Genomic_DNA"/>
</dbReference>
<evidence type="ECO:0000259" key="1">
    <source>
        <dbReference type="Pfam" id="PF01755"/>
    </source>
</evidence>
<accession>A0A1R3WYW4</accession>
<dbReference type="CDD" id="cd06532">
    <property type="entry name" value="Glyco_transf_25"/>
    <property type="match status" value="1"/>
</dbReference>
<dbReference type="OrthoDB" id="259382at2"/>